<dbReference type="InterPro" id="IPR001876">
    <property type="entry name" value="Znf_RanBP2"/>
</dbReference>
<dbReference type="PANTHER" id="PTHR12999:SF7">
    <property type="entry name" value="TRANSCRIPTION INITIATION FACTOR TFIID SUBUNIT 15B"/>
    <property type="match status" value="1"/>
</dbReference>
<dbReference type="EMBL" id="DUZY01000001">
    <property type="protein sequence ID" value="DAD21053.1"/>
    <property type="molecule type" value="Genomic_DNA"/>
</dbReference>
<evidence type="ECO:0000256" key="4">
    <source>
        <dbReference type="ARBA" id="ARBA00022833"/>
    </source>
</evidence>
<evidence type="ECO:0000313" key="13">
    <source>
        <dbReference type="Proteomes" id="UP000607653"/>
    </source>
</evidence>
<gene>
    <name evidence="12" type="ORF">HUJ06_022516</name>
</gene>
<dbReference type="PROSITE" id="PS50199">
    <property type="entry name" value="ZF_RANBP2_2"/>
    <property type="match status" value="1"/>
</dbReference>
<name>A0A822XMY0_NELNU</name>
<comment type="similarity">
    <text evidence="8">Belongs to the TAF15 family.</text>
</comment>
<evidence type="ECO:0000259" key="11">
    <source>
        <dbReference type="PROSITE" id="PS50199"/>
    </source>
</evidence>
<organism evidence="12 13">
    <name type="scientific">Nelumbo nucifera</name>
    <name type="common">Sacred lotus</name>
    <dbReference type="NCBI Taxonomy" id="4432"/>
    <lineage>
        <taxon>Eukaryota</taxon>
        <taxon>Viridiplantae</taxon>
        <taxon>Streptophyta</taxon>
        <taxon>Embryophyta</taxon>
        <taxon>Tracheophyta</taxon>
        <taxon>Spermatophyta</taxon>
        <taxon>Magnoliopsida</taxon>
        <taxon>Proteales</taxon>
        <taxon>Nelumbonaceae</taxon>
        <taxon>Nelumbo</taxon>
    </lineage>
</organism>
<dbReference type="SUPFAM" id="SSF90209">
    <property type="entry name" value="Ran binding protein zinc finger-like"/>
    <property type="match status" value="1"/>
</dbReference>
<sequence>MSNVIHSLDQGGDRGSRGHIRLCLKAVVADTKEGVAAVDCRGRGDGKRGGSRGGSGSEGDWLCPNPSCGNLNFARRVECNKCVVPSPSGAGDHGGSGGGYNRGGSEGGYGGHCGGRNGGYGGRDGGGRGGSYAGGQGREDGSYGQMAPPASGSYGDGSGNYPPHPNSYGGNSNYGTEAVAPPTRNE</sequence>
<dbReference type="PANTHER" id="PTHR12999">
    <property type="entry name" value="ZINC FINGER RAN-BINDING DOMAIN-CONTAINING PROTEIN 2 ZRANB2-RELATED"/>
    <property type="match status" value="1"/>
</dbReference>
<evidence type="ECO:0000256" key="7">
    <source>
        <dbReference type="ARBA" id="ARBA00058775"/>
    </source>
</evidence>
<dbReference type="GO" id="GO:0008270">
    <property type="term" value="F:zinc ion binding"/>
    <property type="evidence" value="ECO:0007669"/>
    <property type="project" value="UniProtKB-KW"/>
</dbReference>
<feature type="region of interest" description="Disordered" evidence="10">
    <location>
        <begin position="39"/>
        <end position="59"/>
    </location>
</feature>
<accession>A0A822XMY0</accession>
<evidence type="ECO:0000256" key="5">
    <source>
        <dbReference type="ARBA" id="ARBA00022884"/>
    </source>
</evidence>
<dbReference type="GO" id="GO:0003723">
    <property type="term" value="F:RNA binding"/>
    <property type="evidence" value="ECO:0007669"/>
    <property type="project" value="UniProtKB-KW"/>
</dbReference>
<evidence type="ECO:0000256" key="1">
    <source>
        <dbReference type="ARBA" id="ARBA00004123"/>
    </source>
</evidence>
<protein>
    <recommendedName>
        <fullName evidence="11">RanBP2-type domain-containing protein</fullName>
    </recommendedName>
</protein>
<keyword evidence="5" id="KW-0694">RNA-binding</keyword>
<evidence type="ECO:0000256" key="10">
    <source>
        <dbReference type="SAM" id="MobiDB-lite"/>
    </source>
</evidence>
<reference evidence="12 13" key="1">
    <citation type="journal article" date="2020" name="Mol. Biol. Evol.">
        <title>Distinct Expression and Methylation Patterns for Genes with Different Fates following a Single Whole-Genome Duplication in Flowering Plants.</title>
        <authorList>
            <person name="Shi T."/>
            <person name="Rahmani R.S."/>
            <person name="Gugger P.F."/>
            <person name="Wang M."/>
            <person name="Li H."/>
            <person name="Zhang Y."/>
            <person name="Li Z."/>
            <person name="Wang Q."/>
            <person name="Van de Peer Y."/>
            <person name="Marchal K."/>
            <person name="Chen J."/>
        </authorList>
    </citation>
    <scope>NUCLEOTIDE SEQUENCE [LARGE SCALE GENOMIC DNA]</scope>
    <source>
        <tissue evidence="12">Leaf</tissue>
    </source>
</reference>
<dbReference type="PROSITE" id="PS01358">
    <property type="entry name" value="ZF_RANBP2_1"/>
    <property type="match status" value="1"/>
</dbReference>
<comment type="function">
    <text evidence="7">TAFs are components of the transcription factor IID (TFIID) complex that is essential for mediating regulation of RNA polymerase transcription.</text>
</comment>
<evidence type="ECO:0000256" key="9">
    <source>
        <dbReference type="PROSITE-ProRule" id="PRU00322"/>
    </source>
</evidence>
<comment type="subcellular location">
    <subcellularLocation>
        <location evidence="1">Nucleus</location>
    </subcellularLocation>
</comment>
<feature type="compositionally biased region" description="Gly residues" evidence="10">
    <location>
        <begin position="91"/>
        <end position="136"/>
    </location>
</feature>
<dbReference type="Proteomes" id="UP000607653">
    <property type="component" value="Unassembled WGS sequence"/>
</dbReference>
<comment type="caution">
    <text evidence="12">The sequence shown here is derived from an EMBL/GenBank/DDBJ whole genome shotgun (WGS) entry which is preliminary data.</text>
</comment>
<keyword evidence="13" id="KW-1185">Reference proteome</keyword>
<feature type="domain" description="RanBP2-type" evidence="11">
    <location>
        <begin position="57"/>
        <end position="88"/>
    </location>
</feature>
<evidence type="ECO:0000256" key="8">
    <source>
        <dbReference type="ARBA" id="ARBA00061442"/>
    </source>
</evidence>
<dbReference type="InterPro" id="IPR036443">
    <property type="entry name" value="Znf_RanBP2_sf"/>
</dbReference>
<keyword evidence="2" id="KW-0479">Metal-binding</keyword>
<evidence type="ECO:0000256" key="6">
    <source>
        <dbReference type="ARBA" id="ARBA00023242"/>
    </source>
</evidence>
<keyword evidence="4" id="KW-0862">Zinc</keyword>
<evidence type="ECO:0000313" key="12">
    <source>
        <dbReference type="EMBL" id="DAD21053.1"/>
    </source>
</evidence>
<evidence type="ECO:0000256" key="2">
    <source>
        <dbReference type="ARBA" id="ARBA00022723"/>
    </source>
</evidence>
<dbReference type="SMART" id="SM00547">
    <property type="entry name" value="ZnF_RBZ"/>
    <property type="match status" value="1"/>
</dbReference>
<evidence type="ECO:0000256" key="3">
    <source>
        <dbReference type="ARBA" id="ARBA00022771"/>
    </source>
</evidence>
<proteinExistence type="inferred from homology"/>
<dbReference type="FunFam" id="4.10.1060.10:FF:000008">
    <property type="entry name" value="TATA-binding protein-associated factor 2N isoform X1"/>
    <property type="match status" value="1"/>
</dbReference>
<feature type="region of interest" description="Disordered" evidence="10">
    <location>
        <begin position="86"/>
        <end position="186"/>
    </location>
</feature>
<keyword evidence="6" id="KW-0539">Nucleus</keyword>
<dbReference type="Gene3D" id="4.10.1060.10">
    <property type="entry name" value="Zinc finger, RanBP2-type"/>
    <property type="match status" value="1"/>
</dbReference>
<dbReference type="AlphaFoldDB" id="A0A822XMY0"/>
<dbReference type="GO" id="GO:0005634">
    <property type="term" value="C:nucleus"/>
    <property type="evidence" value="ECO:0007669"/>
    <property type="project" value="UniProtKB-SubCell"/>
</dbReference>
<keyword evidence="3 9" id="KW-0863">Zinc-finger</keyword>